<sequence length="253" mass="27523">MNKPVYTRWWFWTLIAIIALGIVNWFDTGRQTTRTSQPSATPAAASTQEPSPEAAANPSASPAPGVSAGNSAPPSPSSAAPATSTPWATVPPSPESGQAAPADQVPLPKQEVLAYTRQMNGSPFVREVSVGTDNIEIRFFGSFAEYKQANPGTKLTAADYSDKLGSVNAVHAILMEESTRLFREFPGMASIDITLPYKGKTYSVSLTKGSVEKFYNTDLDSIKSDQQWREQISGPFFTRDYQDQFAKRFVKVT</sequence>
<protein>
    <submittedName>
        <fullName evidence="3">Uncharacterized protein</fullName>
    </submittedName>
</protein>
<name>A0ABU3H6N3_9BACL</name>
<feature type="region of interest" description="Disordered" evidence="1">
    <location>
        <begin position="32"/>
        <end position="104"/>
    </location>
</feature>
<feature type="compositionally biased region" description="Low complexity" evidence="1">
    <location>
        <begin position="32"/>
        <end position="88"/>
    </location>
</feature>
<feature type="transmembrane region" description="Helical" evidence="2">
    <location>
        <begin position="6"/>
        <end position="26"/>
    </location>
</feature>
<keyword evidence="2" id="KW-0812">Transmembrane</keyword>
<gene>
    <name evidence="3" type="ORF">J2Z22_001907</name>
</gene>
<organism evidence="3 4">
    <name type="scientific">Paenibacillus forsythiae</name>
    <dbReference type="NCBI Taxonomy" id="365616"/>
    <lineage>
        <taxon>Bacteria</taxon>
        <taxon>Bacillati</taxon>
        <taxon>Bacillota</taxon>
        <taxon>Bacilli</taxon>
        <taxon>Bacillales</taxon>
        <taxon>Paenibacillaceae</taxon>
        <taxon>Paenibacillus</taxon>
    </lineage>
</organism>
<evidence type="ECO:0000256" key="1">
    <source>
        <dbReference type="SAM" id="MobiDB-lite"/>
    </source>
</evidence>
<dbReference type="RefSeq" id="WP_312000974.1">
    <property type="nucleotide sequence ID" value="NZ_JAUSUY010000006.1"/>
</dbReference>
<proteinExistence type="predicted"/>
<comment type="caution">
    <text evidence="3">The sequence shown here is derived from an EMBL/GenBank/DDBJ whole genome shotgun (WGS) entry which is preliminary data.</text>
</comment>
<evidence type="ECO:0000313" key="3">
    <source>
        <dbReference type="EMBL" id="MDT3426381.1"/>
    </source>
</evidence>
<evidence type="ECO:0000256" key="2">
    <source>
        <dbReference type="SAM" id="Phobius"/>
    </source>
</evidence>
<reference evidence="3 4" key="1">
    <citation type="submission" date="2023-07" db="EMBL/GenBank/DDBJ databases">
        <title>Genomic Encyclopedia of Type Strains, Phase IV (KMG-IV): sequencing the most valuable type-strain genomes for metagenomic binning, comparative biology and taxonomic classification.</title>
        <authorList>
            <person name="Goeker M."/>
        </authorList>
    </citation>
    <scope>NUCLEOTIDE SEQUENCE [LARGE SCALE GENOMIC DNA]</scope>
    <source>
        <strain evidence="3 4">T98</strain>
    </source>
</reference>
<dbReference type="EMBL" id="JAUSUY010000006">
    <property type="protein sequence ID" value="MDT3426381.1"/>
    <property type="molecule type" value="Genomic_DNA"/>
</dbReference>
<keyword evidence="4" id="KW-1185">Reference proteome</keyword>
<dbReference type="Proteomes" id="UP001248709">
    <property type="component" value="Unassembled WGS sequence"/>
</dbReference>
<keyword evidence="2" id="KW-1133">Transmembrane helix</keyword>
<evidence type="ECO:0000313" key="4">
    <source>
        <dbReference type="Proteomes" id="UP001248709"/>
    </source>
</evidence>
<accession>A0ABU3H6N3</accession>
<keyword evidence="2" id="KW-0472">Membrane</keyword>